<evidence type="ECO:0000313" key="2">
    <source>
        <dbReference type="EMBL" id="CAL1296967.1"/>
    </source>
</evidence>
<gene>
    <name evidence="2" type="ORF">LARSCL_LOCUS20025</name>
</gene>
<dbReference type="Proteomes" id="UP001497382">
    <property type="component" value="Unassembled WGS sequence"/>
</dbReference>
<name>A0AAV2BLX8_9ARAC</name>
<keyword evidence="3" id="KW-1185">Reference proteome</keyword>
<evidence type="ECO:0008006" key="4">
    <source>
        <dbReference type="Google" id="ProtNLM"/>
    </source>
</evidence>
<feature type="chain" id="PRO_5043561822" description="DUF19 domain-containing protein" evidence="1">
    <location>
        <begin position="26"/>
        <end position="156"/>
    </location>
</feature>
<feature type="signal peptide" evidence="1">
    <location>
        <begin position="1"/>
        <end position="25"/>
    </location>
</feature>
<evidence type="ECO:0000256" key="1">
    <source>
        <dbReference type="SAM" id="SignalP"/>
    </source>
</evidence>
<reference evidence="2 3" key="1">
    <citation type="submission" date="2024-04" db="EMBL/GenBank/DDBJ databases">
        <authorList>
            <person name="Rising A."/>
            <person name="Reimegard J."/>
            <person name="Sonavane S."/>
            <person name="Akerstrom W."/>
            <person name="Nylinder S."/>
            <person name="Hedman E."/>
            <person name="Kallberg Y."/>
        </authorList>
    </citation>
    <scope>NUCLEOTIDE SEQUENCE [LARGE SCALE GENOMIC DNA]</scope>
</reference>
<sequence length="156" mass="18112">MRTKSLYMMWNFILPIFLFAKACFGETDCSENPFELCPYPQLFSMIPKTASEYSKICPDLPNYIKCLRKFQKTCNSMVFFDSDEEYESLHEFYSELCEEGSLFNTIVIENLKCLNETLDSSHCSDETQTLIHEFKSVETANEDDDSEHLPVDIACL</sequence>
<organism evidence="2 3">
    <name type="scientific">Larinioides sclopetarius</name>
    <dbReference type="NCBI Taxonomy" id="280406"/>
    <lineage>
        <taxon>Eukaryota</taxon>
        <taxon>Metazoa</taxon>
        <taxon>Ecdysozoa</taxon>
        <taxon>Arthropoda</taxon>
        <taxon>Chelicerata</taxon>
        <taxon>Arachnida</taxon>
        <taxon>Araneae</taxon>
        <taxon>Araneomorphae</taxon>
        <taxon>Entelegynae</taxon>
        <taxon>Araneoidea</taxon>
        <taxon>Araneidae</taxon>
        <taxon>Larinioides</taxon>
    </lineage>
</organism>
<protein>
    <recommendedName>
        <fullName evidence="4">DUF19 domain-containing protein</fullName>
    </recommendedName>
</protein>
<evidence type="ECO:0000313" key="3">
    <source>
        <dbReference type="Proteomes" id="UP001497382"/>
    </source>
</evidence>
<dbReference type="EMBL" id="CAXIEN010000410">
    <property type="protein sequence ID" value="CAL1296967.1"/>
    <property type="molecule type" value="Genomic_DNA"/>
</dbReference>
<proteinExistence type="predicted"/>
<keyword evidence="1" id="KW-0732">Signal</keyword>
<dbReference type="AlphaFoldDB" id="A0AAV2BLX8"/>
<comment type="caution">
    <text evidence="2">The sequence shown here is derived from an EMBL/GenBank/DDBJ whole genome shotgun (WGS) entry which is preliminary data.</text>
</comment>
<accession>A0AAV2BLX8</accession>